<evidence type="ECO:0000256" key="1">
    <source>
        <dbReference type="SAM" id="MobiDB-lite"/>
    </source>
</evidence>
<evidence type="ECO:0008006" key="4">
    <source>
        <dbReference type="Google" id="ProtNLM"/>
    </source>
</evidence>
<evidence type="ECO:0000256" key="2">
    <source>
        <dbReference type="SAM" id="Phobius"/>
    </source>
</evidence>
<feature type="region of interest" description="Disordered" evidence="1">
    <location>
        <begin position="532"/>
        <end position="577"/>
    </location>
</feature>
<name>A0A7S3VDY6_9STRA</name>
<protein>
    <recommendedName>
        <fullName evidence="4">Scaffold protein Nfu/NifU N-terminal domain-containing protein</fullName>
    </recommendedName>
</protein>
<reference evidence="3" key="1">
    <citation type="submission" date="2021-01" db="EMBL/GenBank/DDBJ databases">
        <authorList>
            <person name="Corre E."/>
            <person name="Pelletier E."/>
            <person name="Niang G."/>
            <person name="Scheremetjew M."/>
            <person name="Finn R."/>
            <person name="Kale V."/>
            <person name="Holt S."/>
            <person name="Cochrane G."/>
            <person name="Meng A."/>
            <person name="Brown T."/>
            <person name="Cohen L."/>
        </authorList>
    </citation>
    <scope>NUCLEOTIDE SEQUENCE</scope>
    <source>
        <strain evidence="3">MM31A-1</strain>
    </source>
</reference>
<dbReference type="Pfam" id="PF13646">
    <property type="entry name" value="HEAT_2"/>
    <property type="match status" value="1"/>
</dbReference>
<dbReference type="InterPro" id="IPR011989">
    <property type="entry name" value="ARM-like"/>
</dbReference>
<evidence type="ECO:0000313" key="3">
    <source>
        <dbReference type="EMBL" id="CAE0474896.1"/>
    </source>
</evidence>
<dbReference type="EMBL" id="HBIO01025757">
    <property type="protein sequence ID" value="CAE0474896.1"/>
    <property type="molecule type" value="Transcribed_RNA"/>
</dbReference>
<dbReference type="SUPFAM" id="SSF110836">
    <property type="entry name" value="Hypothetical protein SAV1430"/>
    <property type="match status" value="1"/>
</dbReference>
<dbReference type="SMART" id="SM00567">
    <property type="entry name" value="EZ_HEAT"/>
    <property type="match status" value="2"/>
</dbReference>
<sequence>MGECSLLSLPRNLAAWLWIFCIISLPTISYGWYVPVPAAADAIQTRTRMRTRTRTRTSACQMAVISGIESTPNPSSFLIRVAAPPTGLEDLAGSLRGKTFASGSFTRVSDHDRLPEIASILDVDGVVSVFAMATALTINKKASAKWEVVLPLVTTALIGNDNDQNDQDILLQGLLALTSAANAGSPQSASASAGQVRMRMQFSNKIPIQVEGTGYLGTVQRRKLSPKFQESMESMMQMQEGDSNSNSATSNKLDFFGGRKWVDRGIRYLPESHDDDGDGSRDSASATASSITPEEQELLELEAVLQTESDEIDAAYSTRRLAGIVANSNDGSPLTLTPLEDRNPENPSNNNNNVDVEHQNQILILDLEAVDRSCDLAEKGDEQALQVLATFVSSRQGSLPARRNALAFLGGTGDIGLTTEHMNVNSSDLVFMAIVSALQHEKSPIMRRTAGDALSDLGDPRAIPYAITAMEEDRSRLVQWRAARILGEFGDAPETLAVLKQASFSSDKYAFDIAFEIKDALRKVKARVVQAQERQQNGNGNDANIDANKAPRKGPMWKQIQEGVIKSSSSMEADDSK</sequence>
<keyword evidence="2" id="KW-0812">Transmembrane</keyword>
<dbReference type="InterPro" id="IPR004155">
    <property type="entry name" value="PBS_lyase_HEAT"/>
</dbReference>
<accession>A0A7S3VDY6</accession>
<organism evidence="3">
    <name type="scientific">Chaetoceros debilis</name>
    <dbReference type="NCBI Taxonomy" id="122233"/>
    <lineage>
        <taxon>Eukaryota</taxon>
        <taxon>Sar</taxon>
        <taxon>Stramenopiles</taxon>
        <taxon>Ochrophyta</taxon>
        <taxon>Bacillariophyta</taxon>
        <taxon>Coscinodiscophyceae</taxon>
        <taxon>Chaetocerotophycidae</taxon>
        <taxon>Chaetocerotales</taxon>
        <taxon>Chaetocerotaceae</taxon>
        <taxon>Chaetoceros</taxon>
    </lineage>
</organism>
<feature type="compositionally biased region" description="Low complexity" evidence="1">
    <location>
        <begin position="535"/>
        <end position="548"/>
    </location>
</feature>
<keyword evidence="2" id="KW-1133">Transmembrane helix</keyword>
<dbReference type="Gene3D" id="1.25.10.10">
    <property type="entry name" value="Leucine-rich Repeat Variant"/>
    <property type="match status" value="1"/>
</dbReference>
<dbReference type="AlphaFoldDB" id="A0A7S3VDY6"/>
<keyword evidence="2" id="KW-0472">Membrane</keyword>
<dbReference type="InterPro" id="IPR036498">
    <property type="entry name" value="Nfu/NifU_N_sf"/>
</dbReference>
<dbReference type="InterPro" id="IPR016024">
    <property type="entry name" value="ARM-type_fold"/>
</dbReference>
<gene>
    <name evidence="3" type="ORF">CDEB00056_LOCUS19749</name>
</gene>
<dbReference type="SUPFAM" id="SSF48371">
    <property type="entry name" value="ARM repeat"/>
    <property type="match status" value="1"/>
</dbReference>
<proteinExistence type="predicted"/>
<feature type="region of interest" description="Disordered" evidence="1">
    <location>
        <begin position="269"/>
        <end position="295"/>
    </location>
</feature>
<dbReference type="Gene3D" id="3.30.1370.70">
    <property type="entry name" value="Scaffold protein Nfu/NifU, N-terminal domain"/>
    <property type="match status" value="1"/>
</dbReference>
<feature type="transmembrane region" description="Helical" evidence="2">
    <location>
        <begin position="12"/>
        <end position="33"/>
    </location>
</feature>
<feature type="region of interest" description="Disordered" evidence="1">
    <location>
        <begin position="327"/>
        <end position="355"/>
    </location>
</feature>